<dbReference type="SUPFAM" id="SSF56672">
    <property type="entry name" value="DNA/RNA polymerases"/>
    <property type="match status" value="1"/>
</dbReference>
<dbReference type="Gene3D" id="1.10.1320.10">
    <property type="entry name" value="DNA-directed RNA polymerase, N-terminal domain"/>
    <property type="match status" value="1"/>
</dbReference>
<dbReference type="FunCoup" id="A0A0D1ZZY1">
    <property type="interactions" value="247"/>
</dbReference>
<accession>A0A0D1ZZY1</accession>
<keyword evidence="9 11" id="KW-0804">Transcription</keyword>
<evidence type="ECO:0000256" key="4">
    <source>
        <dbReference type="ARBA" id="ARBA00022478"/>
    </source>
</evidence>
<dbReference type="InterPro" id="IPR046950">
    <property type="entry name" value="DNA-dir_Rpol_C_phage-type"/>
</dbReference>
<dbReference type="FunFam" id="1.10.150.20:FF:000041">
    <property type="entry name" value="DNA-directed RNA polymerase"/>
    <property type="match status" value="1"/>
</dbReference>
<proteinExistence type="inferred from homology"/>
<feature type="region of interest" description="Disordered" evidence="12">
    <location>
        <begin position="50"/>
        <end position="109"/>
    </location>
</feature>
<keyword evidence="5 11" id="KW-0808">Transferase</keyword>
<keyword evidence="4 11" id="KW-0240">DNA-directed RNA polymerase</keyword>
<dbReference type="HOGENOM" id="CLU_003364_1_0_1"/>
<dbReference type="Proteomes" id="UP000053259">
    <property type="component" value="Unassembled WGS sequence"/>
</dbReference>
<feature type="compositionally biased region" description="Low complexity" evidence="12">
    <location>
        <begin position="1320"/>
        <end position="1335"/>
    </location>
</feature>
<feature type="region of interest" description="Disordered" evidence="12">
    <location>
        <begin position="1317"/>
        <end position="1337"/>
    </location>
</feature>
<evidence type="ECO:0000259" key="13">
    <source>
        <dbReference type="SMART" id="SM01311"/>
    </source>
</evidence>
<dbReference type="OrthoDB" id="276422at2759"/>
<dbReference type="Pfam" id="PF14700">
    <property type="entry name" value="RPOL_N"/>
    <property type="match status" value="1"/>
</dbReference>
<keyword evidence="6 11" id="KW-0548">Nucleotidyltransferase</keyword>
<keyword evidence="15" id="KW-1185">Reference proteome</keyword>
<evidence type="ECO:0000256" key="8">
    <source>
        <dbReference type="ARBA" id="ARBA00023128"/>
    </source>
</evidence>
<sequence length="1423" mass="158658">MLARAAQRRLRTRHHQNKQISAAACHRIHPSWLCLPQSRWLASSSLSSPSQPLDLIRHPSSARTSAGRSVSRSLATVQITSRQESPIYMPNASSSSSSSSPSSSSSTPALRFTELRPHDETGILILTHSATAPTPSMTKRNGIGGDTTELHQNLHACLSVGRFDRAAAIVRRLADLFNPTTPELIEAHNVYLRGLTHALAVGRAEPAWVMKKLRFWFEVEMRGKGVVVNGTTYAIICKAAMLALPRDVMIRTIRRYLHFADQDGVLEDVIESAELSEQEWQLLSSLQHEVFPEHLRADVTGADETISSSSDTAALDVSPEKKQDSPDWLHVKPVNQKGLGLQSLKDSLISIYNVDSVPYPHDMPGTKEEKDRAWAEMRQIKLEEDVVDVALSRWKEEHEHMLKMGINTQLTGRPMEALLWQWQNSLEAGIKEELADVQKALSEDGEKDPKRAEYGPYFEAVKPEKMAGITILLTLQHSIKDAAEGTKLAYLAKKIGSQLEREVTFMGNSTNVRSAMRKEDLEKRKALLKRLGRPTNAKRVELPEPVASARSDIGPWPTHVQLHIGALLLSKLIDTAMVPVPNTGDSPIAMEPAFKHTLEFEKGKKIGKIRPQEQLLAKLVKTPLRSTVGMNGHMPMLVQPKAWKGLKDGPYYRYSPLLVRHKDEDDVQLMYAKAASEKGDLKQLYAGLDVLGKTAWRINKNVLKVMLEAWNSGEAIADLAPEHHNKEFPPEPDASASKEVRRAWRAACHKIENEISGLHSQRCFSNLQLEVAKAYADKTFYYPHNIDFRGRAYPVPPFLNHMGADSARGLLMFDKGKPLGEQGLRWLKIHLSNLAGFDKASLDERVQFAEQHMDDIMDSATNALNGRRWWLEAEDPWQCLAACFELKAAMELPDPTEYVSHIPVAQDGSCNGLQHYAALGGDSFGAAQVNLEPSDRPADVYSGVANLVKEAIAKDAENGEPMAKALLGKISRKVVKQTVMTNVYGVTFVGARAQVQRQLDAIMDGKAECGIDNHVLASYIAKKIFKALATMFEGAHNIQYWLAECADRITRAITPEQIRLIIDQRAGKAPVISSKYKDAAWKYWATKNAKRTGEVKSVDFRTSVIWTTPLKLPVVQPYRSAKGRDVTTSLQNISFKEPRAYDPVNRRRQLQAFPPNFVHSLDATHMLLSALQCDEAGLTFAAVHDSFWTHAADVGTMGAILRDAFVTMHSDDIIGRLASEFKARYKNSLHLATVYARSPVGQRILEHRRKVANVTRGDGREWKGSTLKTRTLQNELLEEWERQNLLQSSDPEERAKGEAMMTPGAIFIAAVNNPEDFKVPASPSSGSSPSDNTSPDAALEQAIEAGLSEVESAERQEVDDDDDPYAIEGEEKGINIFAKIAKRMNRKSTERKICVWAPLMFPEVPKKGEFDVRRVRESTYFFA</sequence>
<feature type="region of interest" description="Disordered" evidence="12">
    <location>
        <begin position="1"/>
        <end position="21"/>
    </location>
</feature>
<dbReference type="PANTHER" id="PTHR10102">
    <property type="entry name" value="DNA-DIRECTED RNA POLYMERASE, MITOCHONDRIAL"/>
    <property type="match status" value="1"/>
</dbReference>
<keyword evidence="7" id="KW-0809">Transit peptide</keyword>
<comment type="function">
    <text evidence="1 11">DNA-dependent RNA polymerase catalyzes the transcription of DNA into RNA using the four ribonucleoside triphosphates as substrates.</text>
</comment>
<evidence type="ECO:0000256" key="2">
    <source>
        <dbReference type="ARBA" id="ARBA00004173"/>
    </source>
</evidence>
<evidence type="ECO:0000256" key="6">
    <source>
        <dbReference type="ARBA" id="ARBA00022695"/>
    </source>
</evidence>
<dbReference type="STRING" id="253628.A0A0D1ZZY1"/>
<dbReference type="Gene3D" id="1.10.150.20">
    <property type="entry name" value="5' to 3' exonuclease, C-terminal subdomain"/>
    <property type="match status" value="1"/>
</dbReference>
<evidence type="ECO:0000256" key="11">
    <source>
        <dbReference type="RuleBase" id="RU003805"/>
    </source>
</evidence>
<dbReference type="InterPro" id="IPR029262">
    <property type="entry name" value="RPOL_N"/>
</dbReference>
<comment type="similarity">
    <text evidence="3 11">Belongs to the phage and mitochondrial RNA polymerase family.</text>
</comment>
<evidence type="ECO:0000256" key="5">
    <source>
        <dbReference type="ARBA" id="ARBA00022679"/>
    </source>
</evidence>
<evidence type="ECO:0000256" key="9">
    <source>
        <dbReference type="ARBA" id="ARBA00023163"/>
    </source>
</evidence>
<evidence type="ECO:0000256" key="10">
    <source>
        <dbReference type="ARBA" id="ARBA00048552"/>
    </source>
</evidence>
<name>A0A0D1ZZY1_9PEZI</name>
<dbReference type="InterPro" id="IPR002092">
    <property type="entry name" value="DNA-dir_Rpol_phage-type"/>
</dbReference>
<evidence type="ECO:0000256" key="1">
    <source>
        <dbReference type="ARBA" id="ARBA00004026"/>
    </source>
</evidence>
<dbReference type="Gene3D" id="1.10.287.260">
    <property type="match status" value="1"/>
</dbReference>
<dbReference type="SMART" id="SM01311">
    <property type="entry name" value="RPOL_N"/>
    <property type="match status" value="1"/>
</dbReference>
<evidence type="ECO:0000256" key="3">
    <source>
        <dbReference type="ARBA" id="ARBA00009493"/>
    </source>
</evidence>
<dbReference type="PROSITE" id="PS00489">
    <property type="entry name" value="RNA_POL_PHAGE_2"/>
    <property type="match status" value="1"/>
</dbReference>
<dbReference type="Gene3D" id="1.10.287.280">
    <property type="match status" value="1"/>
</dbReference>
<dbReference type="GO" id="GO:0003899">
    <property type="term" value="F:DNA-directed RNA polymerase activity"/>
    <property type="evidence" value="ECO:0007669"/>
    <property type="project" value="UniProtKB-EC"/>
</dbReference>
<dbReference type="FunFam" id="1.10.287.280:FF:000001">
    <property type="entry name" value="DNA-directed RNA polymerase"/>
    <property type="match status" value="1"/>
</dbReference>
<feature type="compositionally biased region" description="Basic and acidic residues" evidence="12">
    <location>
        <begin position="318"/>
        <end position="328"/>
    </location>
</feature>
<keyword evidence="8" id="KW-0496">Mitochondrion</keyword>
<organism evidence="14 15">
    <name type="scientific">Verruconis gallopava</name>
    <dbReference type="NCBI Taxonomy" id="253628"/>
    <lineage>
        <taxon>Eukaryota</taxon>
        <taxon>Fungi</taxon>
        <taxon>Dikarya</taxon>
        <taxon>Ascomycota</taxon>
        <taxon>Pezizomycotina</taxon>
        <taxon>Dothideomycetes</taxon>
        <taxon>Pleosporomycetidae</taxon>
        <taxon>Venturiales</taxon>
        <taxon>Sympoventuriaceae</taxon>
        <taxon>Verruconis</taxon>
    </lineage>
</organism>
<dbReference type="Pfam" id="PF00940">
    <property type="entry name" value="RNA_pol"/>
    <property type="match status" value="1"/>
</dbReference>
<evidence type="ECO:0000313" key="14">
    <source>
        <dbReference type="EMBL" id="KIV99594.1"/>
    </source>
</evidence>
<evidence type="ECO:0000256" key="7">
    <source>
        <dbReference type="ARBA" id="ARBA00022946"/>
    </source>
</evidence>
<protein>
    <recommendedName>
        <fullName evidence="11">DNA-directed RNA polymerase</fullName>
        <ecNumber evidence="11">2.7.7.6</ecNumber>
    </recommendedName>
</protein>
<feature type="compositionally biased region" description="Low complexity" evidence="12">
    <location>
        <begin position="93"/>
        <end position="106"/>
    </location>
</feature>
<dbReference type="GO" id="GO:0001018">
    <property type="term" value="F:mitochondrial promoter sequence-specific DNA binding"/>
    <property type="evidence" value="ECO:0007669"/>
    <property type="project" value="TreeGrafter"/>
</dbReference>
<dbReference type="RefSeq" id="XP_016209464.1">
    <property type="nucleotide sequence ID" value="XM_016362724.1"/>
</dbReference>
<dbReference type="InParanoid" id="A0A0D1ZZY1"/>
<dbReference type="InterPro" id="IPR024075">
    <property type="entry name" value="DNA-dir_RNA_pol_helix_hairp_sf"/>
</dbReference>
<feature type="compositionally biased region" description="Polar residues" evidence="12">
    <location>
        <begin position="61"/>
        <end position="84"/>
    </location>
</feature>
<dbReference type="InterPro" id="IPR043502">
    <property type="entry name" value="DNA/RNA_pol_sf"/>
</dbReference>
<reference evidence="14 15" key="1">
    <citation type="submission" date="2015-01" db="EMBL/GenBank/DDBJ databases">
        <title>The Genome Sequence of Ochroconis gallopava CBS43764.</title>
        <authorList>
            <consortium name="The Broad Institute Genomics Platform"/>
            <person name="Cuomo C."/>
            <person name="de Hoog S."/>
            <person name="Gorbushina A."/>
            <person name="Stielow B."/>
            <person name="Teixiera M."/>
            <person name="Abouelleil A."/>
            <person name="Chapman S.B."/>
            <person name="Priest M."/>
            <person name="Young S.K."/>
            <person name="Wortman J."/>
            <person name="Nusbaum C."/>
            <person name="Birren B."/>
        </authorList>
    </citation>
    <scope>NUCLEOTIDE SEQUENCE [LARGE SCALE GENOMIC DNA]</scope>
    <source>
        <strain evidence="14 15">CBS 43764</strain>
    </source>
</reference>
<evidence type="ECO:0000256" key="12">
    <source>
        <dbReference type="SAM" id="MobiDB-lite"/>
    </source>
</evidence>
<comment type="subcellular location">
    <subcellularLocation>
        <location evidence="2">Mitochondrion</location>
    </subcellularLocation>
</comment>
<evidence type="ECO:0000313" key="15">
    <source>
        <dbReference type="Proteomes" id="UP000053259"/>
    </source>
</evidence>
<gene>
    <name evidence="14" type="ORF">PV09_08770</name>
</gene>
<dbReference type="PANTHER" id="PTHR10102:SF0">
    <property type="entry name" value="DNA-DIRECTED RNA POLYMERASE, MITOCHONDRIAL"/>
    <property type="match status" value="1"/>
</dbReference>
<dbReference type="GeneID" id="27316743"/>
<dbReference type="EC" id="2.7.7.6" evidence="11"/>
<dbReference type="GO" id="GO:0006390">
    <property type="term" value="P:mitochondrial transcription"/>
    <property type="evidence" value="ECO:0007669"/>
    <property type="project" value="TreeGrafter"/>
</dbReference>
<feature type="compositionally biased region" description="Basic residues" evidence="12">
    <location>
        <begin position="1"/>
        <end position="17"/>
    </location>
</feature>
<dbReference type="GO" id="GO:0034245">
    <property type="term" value="C:mitochondrial DNA-directed RNA polymerase complex"/>
    <property type="evidence" value="ECO:0007669"/>
    <property type="project" value="TreeGrafter"/>
</dbReference>
<feature type="domain" description="DNA-directed RNA polymerase N-terminal" evidence="13">
    <location>
        <begin position="377"/>
        <end position="693"/>
    </location>
</feature>
<feature type="region of interest" description="Disordered" evidence="12">
    <location>
        <begin position="303"/>
        <end position="328"/>
    </location>
</feature>
<dbReference type="PROSITE" id="PS00900">
    <property type="entry name" value="RNA_POL_PHAGE_1"/>
    <property type="match status" value="1"/>
</dbReference>
<dbReference type="EMBL" id="KN847575">
    <property type="protein sequence ID" value="KIV99594.1"/>
    <property type="molecule type" value="Genomic_DNA"/>
</dbReference>
<dbReference type="InterPro" id="IPR037159">
    <property type="entry name" value="RNA_POL_N_sf"/>
</dbReference>
<dbReference type="VEuPathDB" id="FungiDB:PV09_08770"/>
<comment type="catalytic activity">
    <reaction evidence="10 11">
        <text>RNA(n) + a ribonucleoside 5'-triphosphate = RNA(n+1) + diphosphate</text>
        <dbReference type="Rhea" id="RHEA:21248"/>
        <dbReference type="Rhea" id="RHEA-COMP:14527"/>
        <dbReference type="Rhea" id="RHEA-COMP:17342"/>
        <dbReference type="ChEBI" id="CHEBI:33019"/>
        <dbReference type="ChEBI" id="CHEBI:61557"/>
        <dbReference type="ChEBI" id="CHEBI:140395"/>
        <dbReference type="EC" id="2.7.7.6"/>
    </reaction>
</comment>